<dbReference type="SUPFAM" id="SSF53067">
    <property type="entry name" value="Actin-like ATPase domain"/>
    <property type="match status" value="2"/>
</dbReference>
<evidence type="ECO:0000313" key="5">
    <source>
        <dbReference type="Proteomes" id="UP000030364"/>
    </source>
</evidence>
<evidence type="ECO:0000259" key="2">
    <source>
        <dbReference type="Pfam" id="PF02541"/>
    </source>
</evidence>
<dbReference type="PATRIC" id="fig|276.5.peg.1758"/>
<name>A0A0A2WML6_THEFI</name>
<dbReference type="Gene3D" id="1.10.3210.10">
    <property type="entry name" value="Hypothetical protein af1432"/>
    <property type="match status" value="1"/>
</dbReference>
<dbReference type="SUPFAM" id="SSF109604">
    <property type="entry name" value="HD-domain/PDEase-like"/>
    <property type="match status" value="1"/>
</dbReference>
<dbReference type="Gene3D" id="3.30.420.40">
    <property type="match status" value="1"/>
</dbReference>
<dbReference type="InterPro" id="IPR048950">
    <property type="entry name" value="Ppx_GppA_C"/>
</dbReference>
<evidence type="ECO:0000259" key="3">
    <source>
        <dbReference type="Pfam" id="PF21447"/>
    </source>
</evidence>
<dbReference type="AlphaFoldDB" id="A0A0A2WML6"/>
<gene>
    <name evidence="4" type="ORF">THFILI_02690</name>
</gene>
<evidence type="ECO:0000256" key="1">
    <source>
        <dbReference type="ARBA" id="ARBA00022801"/>
    </source>
</evidence>
<reference evidence="4 5" key="1">
    <citation type="journal article" date="2015" name="Genome Announc.">
        <title>Draft Genome Sequence of the Thermophile Thermus filiformis ATCC 43280, Producer of Carotenoid-(Di)glucoside-Branched Fatty Acid (Di)esters and Source of Hyperthermostable Enzymes of Biotechnological Interest.</title>
        <authorList>
            <person name="Mandelli F."/>
            <person name="Oliveira Ramires B."/>
            <person name="Couger M.B."/>
            <person name="Paixao D.A."/>
            <person name="Camilo C.M."/>
            <person name="Polikarpov I."/>
            <person name="Prade R."/>
            <person name="Riano-Pachon D.M."/>
            <person name="Squina F.M."/>
        </authorList>
    </citation>
    <scope>NUCLEOTIDE SEQUENCE [LARGE SCALE GENOMIC DNA]</scope>
    <source>
        <strain evidence="4 5">ATCC 43280</strain>
    </source>
</reference>
<protein>
    <submittedName>
        <fullName evidence="4">Exopolyphosphatase</fullName>
    </submittedName>
</protein>
<dbReference type="STRING" id="276.THFILI_02690"/>
<evidence type="ECO:0000313" key="4">
    <source>
        <dbReference type="EMBL" id="KGQ21426.1"/>
    </source>
</evidence>
<dbReference type="Pfam" id="PF02541">
    <property type="entry name" value="Ppx-GppA"/>
    <property type="match status" value="1"/>
</dbReference>
<dbReference type="RefSeq" id="WP_038065965.1">
    <property type="nucleotide sequence ID" value="NZ_JPSL02000037.1"/>
</dbReference>
<dbReference type="InterPro" id="IPR043129">
    <property type="entry name" value="ATPase_NBD"/>
</dbReference>
<proteinExistence type="predicted"/>
<dbReference type="InterPro" id="IPR030673">
    <property type="entry name" value="PyroPPase_GppA_Ppx"/>
</dbReference>
<feature type="domain" description="Ppx/GppA phosphatase N-terminal" evidence="2">
    <location>
        <begin position="24"/>
        <end position="305"/>
    </location>
</feature>
<dbReference type="CDD" id="cd24052">
    <property type="entry name" value="ASKHA_NBD_HpPPX-GppA-like"/>
    <property type="match status" value="1"/>
</dbReference>
<dbReference type="Gene3D" id="3.30.420.150">
    <property type="entry name" value="Exopolyphosphatase. Domain 2"/>
    <property type="match status" value="1"/>
</dbReference>
<dbReference type="Proteomes" id="UP000030364">
    <property type="component" value="Unassembled WGS sequence"/>
</dbReference>
<organism evidence="4 5">
    <name type="scientific">Thermus filiformis</name>
    <dbReference type="NCBI Taxonomy" id="276"/>
    <lineage>
        <taxon>Bacteria</taxon>
        <taxon>Thermotogati</taxon>
        <taxon>Deinococcota</taxon>
        <taxon>Deinococci</taxon>
        <taxon>Thermales</taxon>
        <taxon>Thermaceae</taxon>
        <taxon>Thermus</taxon>
    </lineage>
</organism>
<accession>A0A0A2WML6</accession>
<sequence length="503" mass="55721">MLHFLQDTRRLGVLDLGSGTARLVVYAYAPGRYFHQVDELREPVRLGEGLAKGSLSPEALKRGARALRLFADFARAVGLAQEEVVALATSALRDGQGGEALLEEAARLGLPLRVISGEEEARYGVLAVANSFPFSEAWVVDQGGGSAQVSRMEGRRFAGGRALPLGVLRLKEAFWTQDPPSAREVQALRRHVRAHLKGLPSGTGLPLVAMGGTVRALARLHQKQSRYPLDLLHGYFLPLEALKELKEVLLALPLKKRKELEGLQPDRAETVPVGAVFYEALLETLGLPGLYVSGQGIREGAFYERFLPPPHLLQEVRGFFVEALFHRYPFDPLHRDRVAALALALFDGLAPLHRLGPAARRLLHEAALLHDIGMHVGYLDHHKHGAYLVLSEPLPGLTHKEQALLALLVRYHRRGKPEFGALKPLFAKEDKDLLLKLSALLRLAEHLERPRTGRVRGVRLEIGERVRLRLEASEEPWVEVLETEKQAGLFAKAFGRGLEVVWP</sequence>
<dbReference type="InterPro" id="IPR003695">
    <property type="entry name" value="Ppx_GppA_N"/>
</dbReference>
<comment type="caution">
    <text evidence="4">The sequence shown here is derived from an EMBL/GenBank/DDBJ whole genome shotgun (WGS) entry which is preliminary data.</text>
</comment>
<dbReference type="OrthoDB" id="9807195at2"/>
<dbReference type="PIRSF" id="PIRSF001267">
    <property type="entry name" value="Pyrophosphatase_GppA_Ppx"/>
    <property type="match status" value="1"/>
</dbReference>
<keyword evidence="1" id="KW-0378">Hydrolase</keyword>
<dbReference type="PANTHER" id="PTHR30005">
    <property type="entry name" value="EXOPOLYPHOSPHATASE"/>
    <property type="match status" value="1"/>
</dbReference>
<dbReference type="Pfam" id="PF21447">
    <property type="entry name" value="Ppx-GppA_III"/>
    <property type="match status" value="1"/>
</dbReference>
<dbReference type="InterPro" id="IPR050273">
    <property type="entry name" value="GppA/Ppx_hydrolase"/>
</dbReference>
<feature type="domain" description="Ppx/GppA phosphatase C-terminal" evidence="3">
    <location>
        <begin position="316"/>
        <end position="471"/>
    </location>
</feature>
<dbReference type="GO" id="GO:0016462">
    <property type="term" value="F:pyrophosphatase activity"/>
    <property type="evidence" value="ECO:0007669"/>
    <property type="project" value="TreeGrafter"/>
</dbReference>
<keyword evidence="5" id="KW-1185">Reference proteome</keyword>
<dbReference type="EMBL" id="JPSL02000037">
    <property type="protein sequence ID" value="KGQ21426.1"/>
    <property type="molecule type" value="Genomic_DNA"/>
</dbReference>
<dbReference type="PANTHER" id="PTHR30005:SF0">
    <property type="entry name" value="RETROGRADE REGULATION PROTEIN 2"/>
    <property type="match status" value="1"/>
</dbReference>